<sequence length="472" mass="54332">MKQRKYRKSSSMRFQRVRMPQGGCDSNVTLSDEKESETQHLSCDLKEEAGDEEDLTVDSVLSQENGRTKRQRRSVCGLVKPKSRKHESTVERWSAERYKQAEKNLLEILKAEGAVFGNPITRPVLRVAGRKRIGDTGLLDHLLKHIDGKVAPGGLERFRRWFNTDGVMEYWLESVELANMRQEAGVDDPYWVPPSWWKPGGGPLQQPASAADLKLLREEMADMKRDLEQLVCKKRDEGHTSVFEELRVEFLSWRAKTDQRLMELSSSLSGMQDMFRDLITWKEKTEQQLMELSNSLNSIQANKQQNATLSPSSSERWEDWLENNNLDNFHGEDVTASWFETANREQEEVTLQNACPLLPAKLRQMDGPAQDPDRSRELDALREEVGKLRRELSELAAKKQELDTGFQTKGASVFTTKLKQDDNPLILLQEMLKEWAKWKPKMEQQLMDISATVGSMQAPMHLSSFSQSHFYR</sequence>
<comment type="caution">
    <text evidence="1">The sequence shown here is derived from an EMBL/GenBank/DDBJ whole genome shotgun (WGS) entry which is preliminary data.</text>
</comment>
<keyword evidence="2" id="KW-1185">Reference proteome</keyword>
<name>A0ACB9RLZ2_9MYRT</name>
<dbReference type="Proteomes" id="UP001057402">
    <property type="component" value="Chromosome 4"/>
</dbReference>
<protein>
    <submittedName>
        <fullName evidence="1">Uncharacterized protein</fullName>
    </submittedName>
</protein>
<evidence type="ECO:0000313" key="2">
    <source>
        <dbReference type="Proteomes" id="UP001057402"/>
    </source>
</evidence>
<dbReference type="EMBL" id="CM042883">
    <property type="protein sequence ID" value="KAI4378846.1"/>
    <property type="molecule type" value="Genomic_DNA"/>
</dbReference>
<reference evidence="2" key="1">
    <citation type="journal article" date="2023" name="Front. Plant Sci.">
        <title>Chromosomal-level genome assembly of Melastoma candidum provides insights into trichome evolution.</title>
        <authorList>
            <person name="Zhong Y."/>
            <person name="Wu W."/>
            <person name="Sun C."/>
            <person name="Zou P."/>
            <person name="Liu Y."/>
            <person name="Dai S."/>
            <person name="Zhou R."/>
        </authorList>
    </citation>
    <scope>NUCLEOTIDE SEQUENCE [LARGE SCALE GENOMIC DNA]</scope>
</reference>
<organism evidence="1 2">
    <name type="scientific">Melastoma candidum</name>
    <dbReference type="NCBI Taxonomy" id="119954"/>
    <lineage>
        <taxon>Eukaryota</taxon>
        <taxon>Viridiplantae</taxon>
        <taxon>Streptophyta</taxon>
        <taxon>Embryophyta</taxon>
        <taxon>Tracheophyta</taxon>
        <taxon>Spermatophyta</taxon>
        <taxon>Magnoliopsida</taxon>
        <taxon>eudicotyledons</taxon>
        <taxon>Gunneridae</taxon>
        <taxon>Pentapetalae</taxon>
        <taxon>rosids</taxon>
        <taxon>malvids</taxon>
        <taxon>Myrtales</taxon>
        <taxon>Melastomataceae</taxon>
        <taxon>Melastomatoideae</taxon>
        <taxon>Melastomateae</taxon>
        <taxon>Melastoma</taxon>
    </lineage>
</organism>
<proteinExistence type="predicted"/>
<evidence type="ECO:0000313" key="1">
    <source>
        <dbReference type="EMBL" id="KAI4378846.1"/>
    </source>
</evidence>
<accession>A0ACB9RLZ2</accession>
<gene>
    <name evidence="1" type="ORF">MLD38_016272</name>
</gene>